<dbReference type="Gene3D" id="1.20.120.450">
    <property type="entry name" value="dinb family like domain"/>
    <property type="match status" value="1"/>
</dbReference>
<name>A0A7Y6M1Y3_9ACTN</name>
<dbReference type="NCBIfam" id="TIGR03086">
    <property type="entry name" value="TIGR03086 family metal-binding protein"/>
    <property type="match status" value="1"/>
</dbReference>
<sequence>MNGTMDETLPLLERAAGRTADLVDSIGEDELALPTPCAELDVRGLIAHLEWGASLFESLATGGQMIPQGEYTGDFRERAERMLAAWRRPEAWEGTSPGMGLPMATLAGMSLCDLVVHGWDLSVAIGRPYEVGGEEAERLLAFAGQMAPMGRERGAFGEPVEVPAGAPALERALGELGRDPSWKP</sequence>
<dbReference type="InterPro" id="IPR034660">
    <property type="entry name" value="DinB/YfiT-like"/>
</dbReference>
<keyword evidence="3" id="KW-1185">Reference proteome</keyword>
<dbReference type="RefSeq" id="WP_175588066.1">
    <property type="nucleotide sequence ID" value="NZ_JABWGN010000002.1"/>
</dbReference>
<dbReference type="Proteomes" id="UP000586042">
    <property type="component" value="Unassembled WGS sequence"/>
</dbReference>
<dbReference type="NCBIfam" id="TIGR03083">
    <property type="entry name" value="maleylpyruvate isomerase family mycothiol-dependent enzyme"/>
    <property type="match status" value="1"/>
</dbReference>
<dbReference type="Pfam" id="PF11716">
    <property type="entry name" value="MDMPI_N"/>
    <property type="match status" value="1"/>
</dbReference>
<dbReference type="InterPro" id="IPR024344">
    <property type="entry name" value="MDMPI_metal-binding"/>
</dbReference>
<dbReference type="EMBL" id="JABWGN010000002">
    <property type="protein sequence ID" value="NUW30589.1"/>
    <property type="molecule type" value="Genomic_DNA"/>
</dbReference>
<dbReference type="SUPFAM" id="SSF109854">
    <property type="entry name" value="DinB/YfiT-like putative metalloenzymes"/>
    <property type="match status" value="1"/>
</dbReference>
<dbReference type="InterPro" id="IPR017517">
    <property type="entry name" value="Maleyloyr_isom"/>
</dbReference>
<evidence type="ECO:0000313" key="2">
    <source>
        <dbReference type="EMBL" id="NUW30589.1"/>
    </source>
</evidence>
<comment type="caution">
    <text evidence="2">The sequence shown here is derived from an EMBL/GenBank/DDBJ whole genome shotgun (WGS) entry which is preliminary data.</text>
</comment>
<organism evidence="2 3">
    <name type="scientific">Nonomuraea montanisoli</name>
    <dbReference type="NCBI Taxonomy" id="2741721"/>
    <lineage>
        <taxon>Bacteria</taxon>
        <taxon>Bacillati</taxon>
        <taxon>Actinomycetota</taxon>
        <taxon>Actinomycetes</taxon>
        <taxon>Streptosporangiales</taxon>
        <taxon>Streptosporangiaceae</taxon>
        <taxon>Nonomuraea</taxon>
    </lineage>
</organism>
<proteinExistence type="predicted"/>
<feature type="domain" description="Mycothiol-dependent maleylpyruvate isomerase metal-binding" evidence="1">
    <location>
        <begin position="13"/>
        <end position="63"/>
    </location>
</feature>
<gene>
    <name evidence="2" type="ORF">HTZ77_04005</name>
</gene>
<dbReference type="AlphaFoldDB" id="A0A7Y6M1Y3"/>
<evidence type="ECO:0000259" key="1">
    <source>
        <dbReference type="Pfam" id="PF11716"/>
    </source>
</evidence>
<protein>
    <submittedName>
        <fullName evidence="2">TIGR03086 family protein</fullName>
    </submittedName>
</protein>
<accession>A0A7Y6M1Y3</accession>
<evidence type="ECO:0000313" key="3">
    <source>
        <dbReference type="Proteomes" id="UP000586042"/>
    </source>
</evidence>
<dbReference type="InterPro" id="IPR017520">
    <property type="entry name" value="CHP03086"/>
</dbReference>
<reference evidence="2 3" key="1">
    <citation type="submission" date="2020-06" db="EMBL/GenBank/DDBJ databases">
        <title>Nonomuraea sp. SMC257, a novel actinomycete isolated from soil.</title>
        <authorList>
            <person name="Chanama M."/>
        </authorList>
    </citation>
    <scope>NUCLEOTIDE SEQUENCE [LARGE SCALE GENOMIC DNA]</scope>
    <source>
        <strain evidence="2 3">SMC257</strain>
    </source>
</reference>
<dbReference type="GO" id="GO:0046872">
    <property type="term" value="F:metal ion binding"/>
    <property type="evidence" value="ECO:0007669"/>
    <property type="project" value="InterPro"/>
</dbReference>